<gene>
    <name evidence="17" type="ORF">PQR62_13885</name>
</gene>
<evidence type="ECO:0000313" key="18">
    <source>
        <dbReference type="Proteomes" id="UP001629246"/>
    </source>
</evidence>
<evidence type="ECO:0000256" key="13">
    <source>
        <dbReference type="ARBA" id="ARBA00023237"/>
    </source>
</evidence>
<evidence type="ECO:0000256" key="8">
    <source>
        <dbReference type="ARBA" id="ARBA00023004"/>
    </source>
</evidence>
<evidence type="ECO:0000256" key="10">
    <source>
        <dbReference type="ARBA" id="ARBA00023077"/>
    </source>
</evidence>
<keyword evidence="13 14" id="KW-0998">Cell outer membrane</keyword>
<dbReference type="InterPro" id="IPR039426">
    <property type="entry name" value="TonB-dep_rcpt-like"/>
</dbReference>
<accession>A0ABW9AC67</accession>
<dbReference type="SUPFAM" id="SSF56935">
    <property type="entry name" value="Porins"/>
    <property type="match status" value="1"/>
</dbReference>
<evidence type="ECO:0000256" key="3">
    <source>
        <dbReference type="ARBA" id="ARBA00022448"/>
    </source>
</evidence>
<dbReference type="RefSeq" id="WP_408158561.1">
    <property type="nucleotide sequence ID" value="NZ_JAQQFM010000006.1"/>
</dbReference>
<comment type="caution">
    <text evidence="17">The sequence shown here is derived from an EMBL/GenBank/DDBJ whole genome shotgun (WGS) entry which is preliminary data.</text>
</comment>
<dbReference type="InterPro" id="IPR010105">
    <property type="entry name" value="TonB_sidphr_rcpt"/>
</dbReference>
<evidence type="ECO:0000259" key="16">
    <source>
        <dbReference type="SMART" id="SM00965"/>
    </source>
</evidence>
<dbReference type="InterPro" id="IPR037066">
    <property type="entry name" value="Plug_dom_sf"/>
</dbReference>
<keyword evidence="5" id="KW-0410">Iron transport</keyword>
<evidence type="ECO:0000256" key="12">
    <source>
        <dbReference type="ARBA" id="ARBA00023170"/>
    </source>
</evidence>
<dbReference type="PROSITE" id="PS52016">
    <property type="entry name" value="TONB_DEPENDENT_REC_3"/>
    <property type="match status" value="1"/>
</dbReference>
<dbReference type="InterPro" id="IPR036942">
    <property type="entry name" value="Beta-barrel_TonB_sf"/>
</dbReference>
<evidence type="ECO:0000256" key="2">
    <source>
        <dbReference type="ARBA" id="ARBA00009810"/>
    </source>
</evidence>
<dbReference type="PANTHER" id="PTHR32552">
    <property type="entry name" value="FERRICHROME IRON RECEPTOR-RELATED"/>
    <property type="match status" value="1"/>
</dbReference>
<keyword evidence="9" id="KW-0406">Ion transport</keyword>
<name>A0ABW9AC67_9BURK</name>
<keyword evidence="6 14" id="KW-0812">Transmembrane</keyword>
<evidence type="ECO:0000256" key="15">
    <source>
        <dbReference type="RuleBase" id="RU003357"/>
    </source>
</evidence>
<evidence type="ECO:0000256" key="14">
    <source>
        <dbReference type="PROSITE-ProRule" id="PRU01360"/>
    </source>
</evidence>
<evidence type="ECO:0000256" key="6">
    <source>
        <dbReference type="ARBA" id="ARBA00022692"/>
    </source>
</evidence>
<evidence type="ECO:0000256" key="7">
    <source>
        <dbReference type="ARBA" id="ARBA00022729"/>
    </source>
</evidence>
<dbReference type="SMART" id="SM00965">
    <property type="entry name" value="STN"/>
    <property type="match status" value="1"/>
</dbReference>
<reference evidence="17 18" key="1">
    <citation type="journal article" date="2024" name="Chem. Sci.">
        <title>Discovery of megapolipeptins by genome mining of a Burkholderiales bacteria collection.</title>
        <authorList>
            <person name="Paulo B.S."/>
            <person name="Recchia M.J.J."/>
            <person name="Lee S."/>
            <person name="Fergusson C.H."/>
            <person name="Romanowski S.B."/>
            <person name="Hernandez A."/>
            <person name="Krull N."/>
            <person name="Liu D.Y."/>
            <person name="Cavanagh H."/>
            <person name="Bos A."/>
            <person name="Gray C.A."/>
            <person name="Murphy B.T."/>
            <person name="Linington R.G."/>
            <person name="Eustaquio A.S."/>
        </authorList>
    </citation>
    <scope>NUCLEOTIDE SEQUENCE [LARGE SCALE GENOMIC DNA]</scope>
    <source>
        <strain evidence="17 18">RL21-008-BIB-A</strain>
    </source>
</reference>
<feature type="domain" description="Secretin/TonB short N-terminal" evidence="16">
    <location>
        <begin position="88"/>
        <end position="139"/>
    </location>
</feature>
<keyword evidence="18" id="KW-1185">Reference proteome</keyword>
<sequence>MSIRNPLRFHLQRSTAPVVPVVASQLPLKRPLAHAVGGAMLLLAFGLPMAQSALAQTSGNTGAAAHNFRIAAGSLDAALDRFAREARITLTYDAAALRGLRAPELNGSYTVDAGLTALLVGSGMTAVRLAGGEYAVRAATTAAGDAAAASSQLPTITVKDNADAETGLSPVAGNVARVSRVGTKTDTALKETPQAISVITRDQMDAQGVESIAEGLRYTPGVVAQYGNTDLRYDWLTVRGFVPGRYLDGLRLPFGARGYSQPRIEPFGLERVEVLKGPSSLLYGQANPGGLVNMVSKRPTTDTVREVELQYGSYNRKQIGIDLGGKIDEAGELSYRFVALGRKSDTAYDYVSEEKTYIAPSLTWRPNADTRLTLLAQYQKIDSKGGGGAPVLTANGTLYTSRYAALDRSSFAGEPNFDRFTNEQYFLGYELEHNLNDNWSLRQNLRYGEVDADTRRVQVYCRTAACDPANLGRYAWAFPEKSRLFTVDNQLQGKFNAGATRHTLLVGVDYSSERTVYDETTLSLLSGVFNAYAPVYGTYSGAVPPVATHIEQDRDQLGAYVQDQIRLERWTLVAGGRYDWADTSTRTVTSAARSSVKQSDSAFTGRLGLLYSFDNGITPYVSYSTSFQPTVGTSRTLEAFKPTKGQQYEAGLKYQPDGSKTMVTLSAYQLTQQNVTTPDPLNTSFNEQTGEVRVRGLELEGKMQLQKGLDLIASYGYTDSKITKANPTSAGVNITGNRLAFVPRNQASAWLDYTVQNSDLAGLGAGVGARYLGENFGDNANVYHMPGVTLFDAALRYDFGKLNPQLKGLRMALNASNIFNKTYVAACLGTTGCYYGDGRSVYLTMKYGW</sequence>
<organism evidence="17 18">
    <name type="scientific">Herbaspirillum lusitanum</name>
    <dbReference type="NCBI Taxonomy" id="213312"/>
    <lineage>
        <taxon>Bacteria</taxon>
        <taxon>Pseudomonadati</taxon>
        <taxon>Pseudomonadota</taxon>
        <taxon>Betaproteobacteria</taxon>
        <taxon>Burkholderiales</taxon>
        <taxon>Oxalobacteraceae</taxon>
        <taxon>Herbaspirillum</taxon>
    </lineage>
</organism>
<dbReference type="Proteomes" id="UP001629246">
    <property type="component" value="Unassembled WGS sequence"/>
</dbReference>
<dbReference type="InterPro" id="IPR011662">
    <property type="entry name" value="Secretin/TonB_short_N"/>
</dbReference>
<keyword evidence="8" id="KW-0408">Iron</keyword>
<dbReference type="Gene3D" id="3.55.50.30">
    <property type="match status" value="1"/>
</dbReference>
<comment type="subcellular location">
    <subcellularLocation>
        <location evidence="1 14">Cell outer membrane</location>
        <topology evidence="1 14">Multi-pass membrane protein</topology>
    </subcellularLocation>
</comment>
<keyword evidence="4 14" id="KW-1134">Transmembrane beta strand</keyword>
<dbReference type="NCBIfam" id="TIGR01783">
    <property type="entry name" value="TonB-siderophor"/>
    <property type="match status" value="1"/>
</dbReference>
<dbReference type="CDD" id="cd01347">
    <property type="entry name" value="ligand_gated_channel"/>
    <property type="match status" value="1"/>
</dbReference>
<dbReference type="EMBL" id="JAQQFM010000006">
    <property type="protein sequence ID" value="MFL9925363.1"/>
    <property type="molecule type" value="Genomic_DNA"/>
</dbReference>
<proteinExistence type="inferred from homology"/>
<dbReference type="InterPro" id="IPR000531">
    <property type="entry name" value="Beta-barrel_TonB"/>
</dbReference>
<dbReference type="Pfam" id="PF07660">
    <property type="entry name" value="STN"/>
    <property type="match status" value="1"/>
</dbReference>
<keyword evidence="10 15" id="KW-0798">TonB box</keyword>
<evidence type="ECO:0000256" key="9">
    <source>
        <dbReference type="ARBA" id="ARBA00023065"/>
    </source>
</evidence>
<keyword evidence="12 17" id="KW-0675">Receptor</keyword>
<evidence type="ECO:0000313" key="17">
    <source>
        <dbReference type="EMBL" id="MFL9925363.1"/>
    </source>
</evidence>
<dbReference type="PANTHER" id="PTHR32552:SF68">
    <property type="entry name" value="FERRICHROME OUTER MEMBRANE TRANSPORTER_PHAGE RECEPTOR"/>
    <property type="match status" value="1"/>
</dbReference>
<dbReference type="Gene3D" id="2.40.170.20">
    <property type="entry name" value="TonB-dependent receptor, beta-barrel domain"/>
    <property type="match status" value="1"/>
</dbReference>
<evidence type="ECO:0000256" key="5">
    <source>
        <dbReference type="ARBA" id="ARBA00022496"/>
    </source>
</evidence>
<keyword evidence="11 14" id="KW-0472">Membrane</keyword>
<evidence type="ECO:0000256" key="11">
    <source>
        <dbReference type="ARBA" id="ARBA00023136"/>
    </source>
</evidence>
<dbReference type="Pfam" id="PF07715">
    <property type="entry name" value="Plug"/>
    <property type="match status" value="1"/>
</dbReference>
<evidence type="ECO:0000256" key="1">
    <source>
        <dbReference type="ARBA" id="ARBA00004571"/>
    </source>
</evidence>
<protein>
    <submittedName>
        <fullName evidence="17">TonB-dependent siderophore receptor</fullName>
    </submittedName>
</protein>
<comment type="similarity">
    <text evidence="2 14 15">Belongs to the TonB-dependent receptor family.</text>
</comment>
<evidence type="ECO:0000256" key="4">
    <source>
        <dbReference type="ARBA" id="ARBA00022452"/>
    </source>
</evidence>
<keyword evidence="3 14" id="KW-0813">Transport</keyword>
<dbReference type="Gene3D" id="2.170.130.10">
    <property type="entry name" value="TonB-dependent receptor, plug domain"/>
    <property type="match status" value="1"/>
</dbReference>
<dbReference type="Pfam" id="PF00593">
    <property type="entry name" value="TonB_dep_Rec_b-barrel"/>
    <property type="match status" value="1"/>
</dbReference>
<keyword evidence="7" id="KW-0732">Signal</keyword>
<dbReference type="InterPro" id="IPR012910">
    <property type="entry name" value="Plug_dom"/>
</dbReference>